<dbReference type="RefSeq" id="WP_256532968.1">
    <property type="nucleotide sequence ID" value="NZ_CP101824.1"/>
</dbReference>
<proteinExistence type="predicted"/>
<evidence type="ECO:0000313" key="2">
    <source>
        <dbReference type="EMBL" id="MFC3959453.1"/>
    </source>
</evidence>
<organism evidence="2 3">
    <name type="scientific">Halovivax cerinus</name>
    <dbReference type="NCBI Taxonomy" id="1487865"/>
    <lineage>
        <taxon>Archaea</taxon>
        <taxon>Methanobacteriati</taxon>
        <taxon>Methanobacteriota</taxon>
        <taxon>Stenosarchaea group</taxon>
        <taxon>Halobacteria</taxon>
        <taxon>Halobacteriales</taxon>
        <taxon>Natrialbaceae</taxon>
        <taxon>Halovivax</taxon>
    </lineage>
</organism>
<name>A0ABD5NRW5_9EURY</name>
<reference evidence="2 3" key="1">
    <citation type="journal article" date="2019" name="Int. J. Syst. Evol. Microbiol.">
        <title>The Global Catalogue of Microorganisms (GCM) 10K type strain sequencing project: providing services to taxonomists for standard genome sequencing and annotation.</title>
        <authorList>
            <consortium name="The Broad Institute Genomics Platform"/>
            <consortium name="The Broad Institute Genome Sequencing Center for Infectious Disease"/>
            <person name="Wu L."/>
            <person name="Ma J."/>
        </authorList>
    </citation>
    <scope>NUCLEOTIDE SEQUENCE [LARGE SCALE GENOMIC DNA]</scope>
    <source>
        <strain evidence="2 3">IBRC-M 10256</strain>
    </source>
</reference>
<dbReference type="AlphaFoldDB" id="A0ABD5NRW5"/>
<dbReference type="GeneID" id="73902077"/>
<comment type="caution">
    <text evidence="2">The sequence shown here is derived from an EMBL/GenBank/DDBJ whole genome shotgun (WGS) entry which is preliminary data.</text>
</comment>
<sequence>MVISTEPPFGLSELDEGRALVRTYENALVYGDMDGETVLHEGPVRVLANGWVSLPSGRLLSPDAVHHVDPATELDDEDEPTNRRASDSGWGDD</sequence>
<gene>
    <name evidence="2" type="ORF">ACFOUR_13905</name>
</gene>
<protein>
    <submittedName>
        <fullName evidence="2">Uncharacterized protein</fullName>
    </submittedName>
</protein>
<dbReference type="Pfam" id="PF26264">
    <property type="entry name" value="Halo_Hfq_like"/>
    <property type="match status" value="1"/>
</dbReference>
<evidence type="ECO:0000313" key="3">
    <source>
        <dbReference type="Proteomes" id="UP001595846"/>
    </source>
</evidence>
<dbReference type="InterPro" id="IPR058967">
    <property type="entry name" value="Hfq-like"/>
</dbReference>
<feature type="region of interest" description="Disordered" evidence="1">
    <location>
        <begin position="63"/>
        <end position="93"/>
    </location>
</feature>
<accession>A0ABD5NRW5</accession>
<keyword evidence="3" id="KW-1185">Reference proteome</keyword>
<dbReference type="Proteomes" id="UP001595846">
    <property type="component" value="Unassembled WGS sequence"/>
</dbReference>
<dbReference type="EMBL" id="JBHSAQ010000013">
    <property type="protein sequence ID" value="MFC3959453.1"/>
    <property type="molecule type" value="Genomic_DNA"/>
</dbReference>
<evidence type="ECO:0000256" key="1">
    <source>
        <dbReference type="SAM" id="MobiDB-lite"/>
    </source>
</evidence>